<dbReference type="PROSITE" id="PS50857">
    <property type="entry name" value="COX2_CUA"/>
    <property type="match status" value="1"/>
</dbReference>
<comment type="caution">
    <text evidence="21">The sequence shown here is derived from an EMBL/GenBank/DDBJ whole genome shotgun (WGS) entry which is preliminary data.</text>
</comment>
<dbReference type="InterPro" id="IPR001505">
    <property type="entry name" value="Copper_CuA"/>
</dbReference>
<evidence type="ECO:0000256" key="16">
    <source>
        <dbReference type="SAM" id="MobiDB-lite"/>
    </source>
</evidence>
<evidence type="ECO:0000256" key="3">
    <source>
        <dbReference type="ARBA" id="ARBA00022448"/>
    </source>
</evidence>
<evidence type="ECO:0000313" key="21">
    <source>
        <dbReference type="EMBL" id="RZU99244.1"/>
    </source>
</evidence>
<evidence type="ECO:0000256" key="9">
    <source>
        <dbReference type="ARBA" id="ARBA00022989"/>
    </source>
</evidence>
<evidence type="ECO:0000256" key="1">
    <source>
        <dbReference type="ARBA" id="ARBA00004141"/>
    </source>
</evidence>
<dbReference type="InterPro" id="IPR036257">
    <property type="entry name" value="Cyt_c_oxidase_su2_TM_sf"/>
</dbReference>
<evidence type="ECO:0000256" key="7">
    <source>
        <dbReference type="ARBA" id="ARBA00022967"/>
    </source>
</evidence>
<dbReference type="OrthoDB" id="9781261at2"/>
<keyword evidence="7" id="KW-1278">Translocase</keyword>
<evidence type="ECO:0000256" key="5">
    <source>
        <dbReference type="ARBA" id="ARBA00022692"/>
    </source>
</evidence>
<dbReference type="PANTHER" id="PTHR22888">
    <property type="entry name" value="CYTOCHROME C OXIDASE, SUBUNIT II"/>
    <property type="match status" value="1"/>
</dbReference>
<dbReference type="PROSITE" id="PS00078">
    <property type="entry name" value="COX2"/>
    <property type="match status" value="1"/>
</dbReference>
<dbReference type="EMBL" id="SHLI01000001">
    <property type="protein sequence ID" value="RZU99244.1"/>
    <property type="molecule type" value="Genomic_DNA"/>
</dbReference>
<sequence>MTVITRLAQSVAIAAVLATAPASADFSLLNMTQGVTESSRDIYGLHMTIFLITVVIGAGVFGAMFYSIFRHRKSRGVEPSKFHHSTTMEIVWTVIPLVILVAMAVPATRVLIDLDDTSESEMTVKVTGYQWFWGYEYMGEDVQFLSRLDADSDRARRLGSGIQPASVDNYLQNVDQRLVLPVDTRVRFQITGADVIHSWWMPDLGWKKDAIPGYVNEMWTEIEEPGVYRGRCAELCGRDHGFMPIVVEALPKDEFNEWLANRQAGGSGMTADAEQTPDTDGELAAR</sequence>
<evidence type="ECO:0000256" key="14">
    <source>
        <dbReference type="RuleBase" id="RU000456"/>
    </source>
</evidence>
<evidence type="ECO:0000256" key="17">
    <source>
        <dbReference type="SAM" id="Phobius"/>
    </source>
</evidence>
<dbReference type="PRINTS" id="PR01166">
    <property type="entry name" value="CYCOXIDASEII"/>
</dbReference>
<dbReference type="Pfam" id="PF02790">
    <property type="entry name" value="COX2_TM"/>
    <property type="match status" value="1"/>
</dbReference>
<keyword evidence="18" id="KW-0732">Signal</keyword>
<gene>
    <name evidence="21" type="ORF">EV698_1528</name>
</gene>
<dbReference type="InterPro" id="IPR014222">
    <property type="entry name" value="Cyt_c_oxidase_su2"/>
</dbReference>
<keyword evidence="6 15" id="KW-0479">Metal-binding</keyword>
<evidence type="ECO:0000256" key="6">
    <source>
        <dbReference type="ARBA" id="ARBA00022723"/>
    </source>
</evidence>
<comment type="catalytic activity">
    <reaction evidence="13 15">
        <text>4 Fe(II)-[cytochrome c] + O2 + 8 H(+)(in) = 4 Fe(III)-[cytochrome c] + 2 H2O + 4 H(+)(out)</text>
        <dbReference type="Rhea" id="RHEA:11436"/>
        <dbReference type="Rhea" id="RHEA-COMP:10350"/>
        <dbReference type="Rhea" id="RHEA-COMP:14399"/>
        <dbReference type="ChEBI" id="CHEBI:15377"/>
        <dbReference type="ChEBI" id="CHEBI:15378"/>
        <dbReference type="ChEBI" id="CHEBI:15379"/>
        <dbReference type="ChEBI" id="CHEBI:29033"/>
        <dbReference type="ChEBI" id="CHEBI:29034"/>
        <dbReference type="EC" id="7.1.1.9"/>
    </reaction>
</comment>
<evidence type="ECO:0000256" key="2">
    <source>
        <dbReference type="ARBA" id="ARBA00007866"/>
    </source>
</evidence>
<evidence type="ECO:0000256" key="18">
    <source>
        <dbReference type="SAM" id="SignalP"/>
    </source>
</evidence>
<dbReference type="Proteomes" id="UP000292298">
    <property type="component" value="Unassembled WGS sequence"/>
</dbReference>
<feature type="transmembrane region" description="Helical" evidence="17">
    <location>
        <begin position="90"/>
        <end position="112"/>
    </location>
</feature>
<evidence type="ECO:0000313" key="22">
    <source>
        <dbReference type="Proteomes" id="UP000292298"/>
    </source>
</evidence>
<keyword evidence="4 14" id="KW-0679">Respiratory chain</keyword>
<proteinExistence type="inferred from homology"/>
<feature type="transmembrane region" description="Helical" evidence="17">
    <location>
        <begin position="48"/>
        <end position="69"/>
    </location>
</feature>
<organism evidence="21 22">
    <name type="scientific">Spiribacter vilamensis</name>
    <dbReference type="NCBI Taxonomy" id="531306"/>
    <lineage>
        <taxon>Bacteria</taxon>
        <taxon>Pseudomonadati</taxon>
        <taxon>Pseudomonadota</taxon>
        <taxon>Gammaproteobacteria</taxon>
        <taxon>Chromatiales</taxon>
        <taxon>Ectothiorhodospiraceae</taxon>
        <taxon>Spiribacter</taxon>
    </lineage>
</organism>
<dbReference type="PANTHER" id="PTHR22888:SF9">
    <property type="entry name" value="CYTOCHROME C OXIDASE SUBUNIT 2"/>
    <property type="match status" value="1"/>
</dbReference>
<dbReference type="GO" id="GO:0004129">
    <property type="term" value="F:cytochrome-c oxidase activity"/>
    <property type="evidence" value="ECO:0007669"/>
    <property type="project" value="UniProtKB-EC"/>
</dbReference>
<dbReference type="EC" id="7.1.1.9" evidence="15"/>
<dbReference type="RefSeq" id="WP_130503491.1">
    <property type="nucleotide sequence ID" value="NZ_SHLI01000001.1"/>
</dbReference>
<keyword evidence="9 17" id="KW-1133">Transmembrane helix</keyword>
<evidence type="ECO:0000256" key="4">
    <source>
        <dbReference type="ARBA" id="ARBA00022660"/>
    </source>
</evidence>
<feature type="region of interest" description="Disordered" evidence="16">
    <location>
        <begin position="264"/>
        <end position="286"/>
    </location>
</feature>
<comment type="function">
    <text evidence="12 15">Subunits I and II form the functional core of the enzyme complex. Electrons originating in cytochrome c are transferred via heme a and Cu(A) to the binuclear center formed by heme a3 and Cu(B).</text>
</comment>
<evidence type="ECO:0000256" key="12">
    <source>
        <dbReference type="ARBA" id="ARBA00024688"/>
    </source>
</evidence>
<evidence type="ECO:0000256" key="8">
    <source>
        <dbReference type="ARBA" id="ARBA00022982"/>
    </source>
</evidence>
<feature type="signal peptide" evidence="18">
    <location>
        <begin position="1"/>
        <end position="24"/>
    </location>
</feature>
<accession>A0A4Q8D1Q6</accession>
<feature type="chain" id="PRO_5020518920" description="Cytochrome c oxidase subunit 2" evidence="18">
    <location>
        <begin position="25"/>
        <end position="286"/>
    </location>
</feature>
<feature type="domain" description="Cytochrome oxidase subunit II copper A binding" evidence="19">
    <location>
        <begin position="119"/>
        <end position="261"/>
    </location>
</feature>
<keyword evidence="5 14" id="KW-0812">Transmembrane</keyword>
<name>A0A4Q8D1Q6_9GAMM</name>
<protein>
    <recommendedName>
        <fullName evidence="15">Cytochrome c oxidase subunit 2</fullName>
        <ecNumber evidence="15">7.1.1.9</ecNumber>
    </recommendedName>
</protein>
<keyword evidence="3 14" id="KW-0813">Transport</keyword>
<dbReference type="SUPFAM" id="SSF49503">
    <property type="entry name" value="Cupredoxins"/>
    <property type="match status" value="1"/>
</dbReference>
<comment type="similarity">
    <text evidence="2 14">Belongs to the cytochrome c oxidase subunit 2 family.</text>
</comment>
<dbReference type="NCBIfam" id="TIGR02866">
    <property type="entry name" value="CoxB"/>
    <property type="match status" value="1"/>
</dbReference>
<dbReference type="Pfam" id="PF00116">
    <property type="entry name" value="COX2"/>
    <property type="match status" value="1"/>
</dbReference>
<dbReference type="GO" id="GO:0005886">
    <property type="term" value="C:plasma membrane"/>
    <property type="evidence" value="ECO:0007669"/>
    <property type="project" value="UniProtKB-SubCell"/>
</dbReference>
<evidence type="ECO:0000259" key="19">
    <source>
        <dbReference type="PROSITE" id="PS50857"/>
    </source>
</evidence>
<keyword evidence="11 17" id="KW-0472">Membrane</keyword>
<dbReference type="InterPro" id="IPR011759">
    <property type="entry name" value="Cyt_c_oxidase_su2_TM_dom"/>
</dbReference>
<keyword evidence="10 15" id="KW-0186">Copper</keyword>
<dbReference type="InterPro" id="IPR045187">
    <property type="entry name" value="CcO_II"/>
</dbReference>
<evidence type="ECO:0000256" key="10">
    <source>
        <dbReference type="ARBA" id="ARBA00023008"/>
    </source>
</evidence>
<dbReference type="InterPro" id="IPR002429">
    <property type="entry name" value="CcO_II-like_C"/>
</dbReference>
<dbReference type="Gene3D" id="1.10.287.90">
    <property type="match status" value="1"/>
</dbReference>
<evidence type="ECO:0000256" key="13">
    <source>
        <dbReference type="ARBA" id="ARBA00047816"/>
    </source>
</evidence>
<dbReference type="GO" id="GO:0005507">
    <property type="term" value="F:copper ion binding"/>
    <property type="evidence" value="ECO:0007669"/>
    <property type="project" value="InterPro"/>
</dbReference>
<evidence type="ECO:0000256" key="15">
    <source>
        <dbReference type="RuleBase" id="RU004024"/>
    </source>
</evidence>
<dbReference type="AlphaFoldDB" id="A0A4Q8D1Q6"/>
<evidence type="ECO:0000259" key="20">
    <source>
        <dbReference type="PROSITE" id="PS50999"/>
    </source>
</evidence>
<evidence type="ECO:0000256" key="11">
    <source>
        <dbReference type="ARBA" id="ARBA00023136"/>
    </source>
</evidence>
<dbReference type="InterPro" id="IPR008972">
    <property type="entry name" value="Cupredoxin"/>
</dbReference>
<dbReference type="PROSITE" id="PS50999">
    <property type="entry name" value="COX2_TM"/>
    <property type="match status" value="1"/>
</dbReference>
<feature type="domain" description="Cytochrome oxidase subunit II transmembrane region profile" evidence="20">
    <location>
        <begin position="20"/>
        <end position="118"/>
    </location>
</feature>
<comment type="cofactor">
    <cofactor evidence="15">
        <name>Cu cation</name>
        <dbReference type="ChEBI" id="CHEBI:23378"/>
    </cofactor>
    <text evidence="15">Binds a copper A center.</text>
</comment>
<dbReference type="SUPFAM" id="SSF81464">
    <property type="entry name" value="Cytochrome c oxidase subunit II-like, transmembrane region"/>
    <property type="match status" value="1"/>
</dbReference>
<feature type="compositionally biased region" description="Acidic residues" evidence="16">
    <location>
        <begin position="275"/>
        <end position="286"/>
    </location>
</feature>
<dbReference type="GO" id="GO:0042773">
    <property type="term" value="P:ATP synthesis coupled electron transport"/>
    <property type="evidence" value="ECO:0007669"/>
    <property type="project" value="TreeGrafter"/>
</dbReference>
<keyword evidence="22" id="KW-1185">Reference proteome</keyword>
<keyword evidence="8 14" id="KW-0249">Electron transport</keyword>
<comment type="subcellular location">
    <subcellularLocation>
        <location evidence="14">Cell membrane</location>
        <topology evidence="14">Multi-pass membrane protein</topology>
    </subcellularLocation>
    <subcellularLocation>
        <location evidence="1">Membrane</location>
        <topology evidence="1">Multi-pass membrane protein</topology>
    </subcellularLocation>
</comment>
<dbReference type="GO" id="GO:0016491">
    <property type="term" value="F:oxidoreductase activity"/>
    <property type="evidence" value="ECO:0007669"/>
    <property type="project" value="InterPro"/>
</dbReference>
<dbReference type="Gene3D" id="2.60.40.420">
    <property type="entry name" value="Cupredoxins - blue copper proteins"/>
    <property type="match status" value="1"/>
</dbReference>
<reference evidence="21 22" key="1">
    <citation type="submission" date="2019-02" db="EMBL/GenBank/DDBJ databases">
        <title>Genomic Encyclopedia of Type Strains, Phase IV (KMG-IV): sequencing the most valuable type-strain genomes for metagenomic binning, comparative biology and taxonomic classification.</title>
        <authorList>
            <person name="Goeker M."/>
        </authorList>
    </citation>
    <scope>NUCLEOTIDE SEQUENCE [LARGE SCALE GENOMIC DNA]</scope>
    <source>
        <strain evidence="21 22">DSM 21056</strain>
    </source>
</reference>